<comment type="caution">
    <text evidence="2">The sequence shown here is derived from an EMBL/GenBank/DDBJ whole genome shotgun (WGS) entry which is preliminary data.</text>
</comment>
<keyword evidence="3" id="KW-1185">Reference proteome</keyword>
<dbReference type="Proteomes" id="UP000214646">
    <property type="component" value="Unassembled WGS sequence"/>
</dbReference>
<reference evidence="3" key="1">
    <citation type="submission" date="2017-06" db="EMBL/GenBank/DDBJ databases">
        <title>Genome analysis of Fimbriiglobus ruber SP5, the first member of the order Planctomycetales with confirmed chitinolytic capability.</title>
        <authorList>
            <person name="Ravin N.V."/>
            <person name="Rakitin A.L."/>
            <person name="Ivanova A.A."/>
            <person name="Beletsky A.V."/>
            <person name="Kulichevskaya I.S."/>
            <person name="Mardanov A.V."/>
            <person name="Dedysh S.N."/>
        </authorList>
    </citation>
    <scope>NUCLEOTIDE SEQUENCE [LARGE SCALE GENOMIC DNA]</scope>
    <source>
        <strain evidence="3">SP5</strain>
    </source>
</reference>
<keyword evidence="1" id="KW-0732">Signal</keyword>
<protein>
    <recommendedName>
        <fullName evidence="4">Secreted protein</fullName>
    </recommendedName>
</protein>
<evidence type="ECO:0000313" key="3">
    <source>
        <dbReference type="Proteomes" id="UP000214646"/>
    </source>
</evidence>
<feature type="signal peptide" evidence="1">
    <location>
        <begin position="1"/>
        <end position="18"/>
    </location>
</feature>
<dbReference type="AlphaFoldDB" id="A0A225DAC8"/>
<dbReference type="RefSeq" id="WP_088258292.1">
    <property type="nucleotide sequence ID" value="NZ_NIDE01000014.1"/>
</dbReference>
<dbReference type="EMBL" id="NIDE01000014">
    <property type="protein sequence ID" value="OWK38511.1"/>
    <property type="molecule type" value="Genomic_DNA"/>
</dbReference>
<proteinExistence type="predicted"/>
<dbReference type="OrthoDB" id="241985at2"/>
<evidence type="ECO:0000313" key="2">
    <source>
        <dbReference type="EMBL" id="OWK38511.1"/>
    </source>
</evidence>
<evidence type="ECO:0000256" key="1">
    <source>
        <dbReference type="SAM" id="SignalP"/>
    </source>
</evidence>
<sequence>MRLLTLGVLLVTASSALAGPTTYDGKYDLSTINLTVVYFVPKDRTPLPDWKDRVEYYPRRVSAFHHRELDGLSKIKADLYPKPLVSEQSAADFRRGNQDATFFKTMEEVRTLLKWKNDRANGFPVLLVLSDINWRELDDFRRVRTVDGKEVHEGNIGRNGRHFPGAESGGARAIYIPDPGYGMGLVSGDGWRVPYAGGSDCVVYHEGLGHSVGLPHPDPTDNTVMGIAQYQFWINEAKLNAGQKQKLGWKPPEKEQDRSGDLFTHFTALQKPIAPKVGQTVTLSLKWPKGARVKELKVRLQTDLFGKWETIPTNVTEPAPTSVPLKSFDHPTPVSYRVDVTLEDGQTAEIWGYFQVK</sequence>
<name>A0A225DAC8_9BACT</name>
<accession>A0A225DAC8</accession>
<organism evidence="2 3">
    <name type="scientific">Fimbriiglobus ruber</name>
    <dbReference type="NCBI Taxonomy" id="1908690"/>
    <lineage>
        <taxon>Bacteria</taxon>
        <taxon>Pseudomonadati</taxon>
        <taxon>Planctomycetota</taxon>
        <taxon>Planctomycetia</taxon>
        <taxon>Gemmatales</taxon>
        <taxon>Gemmataceae</taxon>
        <taxon>Fimbriiglobus</taxon>
    </lineage>
</organism>
<feature type="chain" id="PRO_5012285058" description="Secreted protein" evidence="1">
    <location>
        <begin position="19"/>
        <end position="357"/>
    </location>
</feature>
<evidence type="ECO:0008006" key="4">
    <source>
        <dbReference type="Google" id="ProtNLM"/>
    </source>
</evidence>
<gene>
    <name evidence="2" type="ORF">FRUB_07631</name>
</gene>